<proteinExistence type="predicted"/>
<keyword evidence="3" id="KW-0274">FAD</keyword>
<dbReference type="InterPro" id="IPR052206">
    <property type="entry name" value="Retinol_saturase"/>
</dbReference>
<evidence type="ECO:0000256" key="5">
    <source>
        <dbReference type="ARBA" id="ARBA00023027"/>
    </source>
</evidence>
<evidence type="ECO:0000256" key="1">
    <source>
        <dbReference type="ARBA" id="ARBA00022630"/>
    </source>
</evidence>
<evidence type="ECO:0008006" key="7">
    <source>
        <dbReference type="Google" id="ProtNLM"/>
    </source>
</evidence>
<evidence type="ECO:0000256" key="2">
    <source>
        <dbReference type="ARBA" id="ARBA00022729"/>
    </source>
</evidence>
<dbReference type="Gene3D" id="3.50.50.60">
    <property type="entry name" value="FAD/NAD(P)-binding domain"/>
    <property type="match status" value="2"/>
</dbReference>
<dbReference type="PANTHER" id="PTHR46091">
    <property type="entry name" value="BLR7054 PROTEIN"/>
    <property type="match status" value="1"/>
</dbReference>
<gene>
    <name evidence="6" type="ORF">METZ01_LOCUS57157</name>
</gene>
<keyword evidence="4" id="KW-0521">NADP</keyword>
<reference evidence="6" key="1">
    <citation type="submission" date="2018-05" db="EMBL/GenBank/DDBJ databases">
        <authorList>
            <person name="Lanie J.A."/>
            <person name="Ng W.-L."/>
            <person name="Kazmierczak K.M."/>
            <person name="Andrzejewski T.M."/>
            <person name="Davidsen T.M."/>
            <person name="Wayne K.J."/>
            <person name="Tettelin H."/>
            <person name="Glass J.I."/>
            <person name="Rusch D."/>
            <person name="Podicherti R."/>
            <person name="Tsui H.-C.T."/>
            <person name="Winkler M.E."/>
        </authorList>
    </citation>
    <scope>NUCLEOTIDE SEQUENCE</scope>
</reference>
<protein>
    <recommendedName>
        <fullName evidence="7">Amine oxidase domain-containing protein</fullName>
    </recommendedName>
</protein>
<organism evidence="6">
    <name type="scientific">marine metagenome</name>
    <dbReference type="NCBI Taxonomy" id="408172"/>
    <lineage>
        <taxon>unclassified sequences</taxon>
        <taxon>metagenomes</taxon>
        <taxon>ecological metagenomes</taxon>
    </lineage>
</organism>
<evidence type="ECO:0000256" key="4">
    <source>
        <dbReference type="ARBA" id="ARBA00022857"/>
    </source>
</evidence>
<evidence type="ECO:0000313" key="6">
    <source>
        <dbReference type="EMBL" id="SVA04303.1"/>
    </source>
</evidence>
<name>A0A381SSN3_9ZZZZ</name>
<dbReference type="AlphaFoldDB" id="A0A381SSN3"/>
<dbReference type="InterPro" id="IPR036188">
    <property type="entry name" value="FAD/NAD-bd_sf"/>
</dbReference>
<accession>A0A381SSN3</accession>
<keyword evidence="2" id="KW-0732">Signal</keyword>
<evidence type="ECO:0000256" key="3">
    <source>
        <dbReference type="ARBA" id="ARBA00022827"/>
    </source>
</evidence>
<sequence>MKSWNKYSSSLADEVFDTIIIGSGIGGLCSAALLALHGKRVLVLEKHFKIGGWTHTFRRGKYEWDVGIHYIGEVHKKHSFARRIFDCITNGQLQWSKMDDNYDRIIFPDRSYDFVAPRERFKEDLINYFPQEEAAIVTYMDLLYKVALAARPYFTNKVMPRWIGTLTYPFMNRKFYKYSDRTTYDMITELTSNEQLLGVLTGQWGDHGLPPRKSSFAMHAFVARHYLDGANYPTGSSRRIAETVSDMIEAHGGKLVVKAGVEEILVKNDRAMGVRMESGEELIAPIVISNVGVVNTFDRLLQEYPGRNSMHQYLDNVVPTASYICLHLGFKRSAQDLGFGTTNLWIYPGYDHDQNVAQASIGPDKEFPVVYVSFPSAKDEAWDKEHEGCATMEAITMAHWDWYTDWQGQPWKNRDEDYEAFKRKLTDRILDIVFKHVPQAKEHLEHAELSTPLTVNDLANYSLGEMYGVEHSPQRFRQRWLQPHTDVKGLYLTGQDVATVGLSSALFSGLMTASAVLKKNLLNSI</sequence>
<keyword evidence="1" id="KW-0285">Flavoprotein</keyword>
<dbReference type="SUPFAM" id="SSF51905">
    <property type="entry name" value="FAD/NAD(P)-binding domain"/>
    <property type="match status" value="1"/>
</dbReference>
<dbReference type="PANTHER" id="PTHR46091:SF3">
    <property type="entry name" value="AMINE OXIDASE DOMAIN-CONTAINING PROTEIN"/>
    <property type="match status" value="1"/>
</dbReference>
<dbReference type="Pfam" id="PF13450">
    <property type="entry name" value="NAD_binding_8"/>
    <property type="match status" value="1"/>
</dbReference>
<dbReference type="EMBL" id="UINC01003211">
    <property type="protein sequence ID" value="SVA04303.1"/>
    <property type="molecule type" value="Genomic_DNA"/>
</dbReference>
<keyword evidence="5" id="KW-0520">NAD</keyword>